<dbReference type="Gene3D" id="2.60.40.790">
    <property type="match status" value="1"/>
</dbReference>
<dbReference type="InterPro" id="IPR037913">
    <property type="entry name" value="ACD_IbpA/B"/>
</dbReference>
<dbReference type="FunCoup" id="A0A2G4YV25">
    <property type="interactions" value="138"/>
</dbReference>
<evidence type="ECO:0000256" key="3">
    <source>
        <dbReference type="RuleBase" id="RU003616"/>
    </source>
</evidence>
<dbReference type="EMBL" id="PDEM01000009">
    <property type="protein sequence ID" value="PHZ86192.1"/>
    <property type="molecule type" value="Genomic_DNA"/>
</dbReference>
<reference evidence="5 6" key="1">
    <citation type="submission" date="2017-10" db="EMBL/GenBank/DDBJ databases">
        <title>Frigbacter circumglobatus gen. nov. sp. nov., isolated from sediment cultured in situ.</title>
        <authorList>
            <person name="Zhao Z."/>
        </authorList>
    </citation>
    <scope>NUCLEOTIDE SEQUENCE [LARGE SCALE GENOMIC DNA]</scope>
    <source>
        <strain evidence="5 6">ZYL</strain>
    </source>
</reference>
<dbReference type="PANTHER" id="PTHR47062:SF1">
    <property type="entry name" value="SMALL HEAT SHOCK PROTEIN IBPA"/>
    <property type="match status" value="1"/>
</dbReference>
<dbReference type="OrthoDB" id="9810618at2"/>
<comment type="caution">
    <text evidence="5">The sequence shown here is derived from an EMBL/GenBank/DDBJ whole genome shotgun (WGS) entry which is preliminary data.</text>
</comment>
<comment type="similarity">
    <text evidence="2 3">Belongs to the small heat shock protein (HSP20) family.</text>
</comment>
<keyword evidence="1" id="KW-0346">Stress response</keyword>
<evidence type="ECO:0000256" key="1">
    <source>
        <dbReference type="ARBA" id="ARBA00023016"/>
    </source>
</evidence>
<dbReference type="Pfam" id="PF00011">
    <property type="entry name" value="HSP20"/>
    <property type="match status" value="1"/>
</dbReference>
<dbReference type="InParanoid" id="A0A2G4YV25"/>
<evidence type="ECO:0000313" key="5">
    <source>
        <dbReference type="EMBL" id="PHZ86192.1"/>
    </source>
</evidence>
<accession>A0A2G4YV25</accession>
<proteinExistence type="inferred from homology"/>
<evidence type="ECO:0000256" key="2">
    <source>
        <dbReference type="PROSITE-ProRule" id="PRU00285"/>
    </source>
</evidence>
<dbReference type="InterPro" id="IPR008978">
    <property type="entry name" value="HSP20-like_chaperone"/>
</dbReference>
<protein>
    <submittedName>
        <fullName evidence="5">Heat-shock protein</fullName>
    </submittedName>
</protein>
<organism evidence="5 6">
    <name type="scientific">Paremcibacter congregatus</name>
    <dbReference type="NCBI Taxonomy" id="2043170"/>
    <lineage>
        <taxon>Bacteria</taxon>
        <taxon>Pseudomonadati</taxon>
        <taxon>Pseudomonadota</taxon>
        <taxon>Alphaproteobacteria</taxon>
        <taxon>Emcibacterales</taxon>
        <taxon>Emcibacteraceae</taxon>
        <taxon>Paremcibacter</taxon>
    </lineage>
</organism>
<dbReference type="Proteomes" id="UP000229730">
    <property type="component" value="Unassembled WGS sequence"/>
</dbReference>
<feature type="domain" description="SHSP" evidence="4">
    <location>
        <begin position="28"/>
        <end position="142"/>
    </location>
</feature>
<dbReference type="PROSITE" id="PS01031">
    <property type="entry name" value="SHSP"/>
    <property type="match status" value="1"/>
</dbReference>
<dbReference type="InterPro" id="IPR002068">
    <property type="entry name" value="A-crystallin/Hsp20_dom"/>
</dbReference>
<dbReference type="AlphaFoldDB" id="A0A2G4YV25"/>
<name>A0A2G4YV25_9PROT</name>
<dbReference type="PANTHER" id="PTHR47062">
    <property type="match status" value="1"/>
</dbReference>
<dbReference type="RefSeq" id="WP_099471776.1">
    <property type="nucleotide sequence ID" value="NZ_CAXBMK010000005.1"/>
</dbReference>
<dbReference type="SUPFAM" id="SSF49764">
    <property type="entry name" value="HSP20-like chaperones"/>
    <property type="match status" value="1"/>
</dbReference>
<keyword evidence="6" id="KW-1185">Reference proteome</keyword>
<evidence type="ECO:0000259" key="4">
    <source>
        <dbReference type="PROSITE" id="PS01031"/>
    </source>
</evidence>
<gene>
    <name evidence="5" type="ORF">CRD36_05875</name>
</gene>
<sequence>MRSMDLTPLLRSSIGFDHINRLLDNALASNEATYPPYNIEKLSEDDYRITVALAGFAEEDLDVSISDGVLIVSANNNQDQTEEAEDRYLHRGIAKRSFERRFRLAETIRVMGATLENGLLTIDLQREVPEHLKPRKIKISSGDTSKKAKIVDHKAA</sequence>
<dbReference type="CDD" id="cd06470">
    <property type="entry name" value="ACD_IbpA-B_like"/>
    <property type="match status" value="1"/>
</dbReference>
<evidence type="ECO:0000313" key="6">
    <source>
        <dbReference type="Proteomes" id="UP000229730"/>
    </source>
</evidence>